<reference evidence="2" key="2">
    <citation type="submission" date="2020-11" db="EMBL/GenBank/DDBJ databases">
        <authorList>
            <person name="McCartney M.A."/>
            <person name="Auch B."/>
            <person name="Kono T."/>
            <person name="Mallez S."/>
            <person name="Becker A."/>
            <person name="Gohl D.M."/>
            <person name="Silverstein K.A.T."/>
            <person name="Koren S."/>
            <person name="Bechman K.B."/>
            <person name="Herman A."/>
            <person name="Abrahante J.E."/>
            <person name="Garbe J."/>
        </authorList>
    </citation>
    <scope>NUCLEOTIDE SEQUENCE</scope>
    <source>
        <strain evidence="2">Duluth1</strain>
        <tissue evidence="2">Whole animal</tissue>
    </source>
</reference>
<dbReference type="AlphaFoldDB" id="A0A9D4CXJ5"/>
<keyword evidence="3" id="KW-1185">Reference proteome</keyword>
<dbReference type="EMBL" id="JAIWYP010000011">
    <property type="protein sequence ID" value="KAH3733924.1"/>
    <property type="molecule type" value="Genomic_DNA"/>
</dbReference>
<comment type="caution">
    <text evidence="2">The sequence shown here is derived from an EMBL/GenBank/DDBJ whole genome shotgun (WGS) entry which is preliminary data.</text>
</comment>
<reference evidence="2" key="1">
    <citation type="journal article" date="2019" name="bioRxiv">
        <title>The Genome of the Zebra Mussel, Dreissena polymorpha: A Resource for Invasive Species Research.</title>
        <authorList>
            <person name="McCartney M.A."/>
            <person name="Auch B."/>
            <person name="Kono T."/>
            <person name="Mallez S."/>
            <person name="Zhang Y."/>
            <person name="Obille A."/>
            <person name="Becker A."/>
            <person name="Abrahante J.E."/>
            <person name="Garbe J."/>
            <person name="Badalamenti J.P."/>
            <person name="Herman A."/>
            <person name="Mangelson H."/>
            <person name="Liachko I."/>
            <person name="Sullivan S."/>
            <person name="Sone E.D."/>
            <person name="Koren S."/>
            <person name="Silverstein K.A.T."/>
            <person name="Beckman K.B."/>
            <person name="Gohl D.M."/>
        </authorList>
    </citation>
    <scope>NUCLEOTIDE SEQUENCE</scope>
    <source>
        <strain evidence="2">Duluth1</strain>
        <tissue evidence="2">Whole animal</tissue>
    </source>
</reference>
<feature type="compositionally biased region" description="Polar residues" evidence="1">
    <location>
        <begin position="127"/>
        <end position="158"/>
    </location>
</feature>
<sequence length="283" mass="31599">MKILLATVAYYGDTLVVKSEDWKPHSPSHGPWRVFLTQSSLIAFHVVYMLFRKGVLKQILMSTIKVLVLWIVHPHVIKKTRVMLNSEKRKQIALSLIAFSCRQGSMVTGVRQVRIVIPTQETLSVKSVSDRSLGQSDSGFIEPKQSTSGEASITSIQKSAKRMRDESPGDDAGVKRSKETVAEASPAEVPDITITEESSQPDHRQIQWAEVAPTQQVEVEPKEGAQDTYISQEAPHMETATQQIASSLYYPLTTMDVERQNEDHHKATSSKPMRQTACLKCLV</sequence>
<gene>
    <name evidence="2" type="ORF">DPMN_040363</name>
</gene>
<organism evidence="2 3">
    <name type="scientific">Dreissena polymorpha</name>
    <name type="common">Zebra mussel</name>
    <name type="synonym">Mytilus polymorpha</name>
    <dbReference type="NCBI Taxonomy" id="45954"/>
    <lineage>
        <taxon>Eukaryota</taxon>
        <taxon>Metazoa</taxon>
        <taxon>Spiralia</taxon>
        <taxon>Lophotrochozoa</taxon>
        <taxon>Mollusca</taxon>
        <taxon>Bivalvia</taxon>
        <taxon>Autobranchia</taxon>
        <taxon>Heteroconchia</taxon>
        <taxon>Euheterodonta</taxon>
        <taxon>Imparidentia</taxon>
        <taxon>Neoheterodontei</taxon>
        <taxon>Myida</taxon>
        <taxon>Dreissenoidea</taxon>
        <taxon>Dreissenidae</taxon>
        <taxon>Dreissena</taxon>
    </lineage>
</organism>
<evidence type="ECO:0000256" key="1">
    <source>
        <dbReference type="SAM" id="MobiDB-lite"/>
    </source>
</evidence>
<evidence type="ECO:0000313" key="3">
    <source>
        <dbReference type="Proteomes" id="UP000828390"/>
    </source>
</evidence>
<name>A0A9D4CXJ5_DREPO</name>
<feature type="region of interest" description="Disordered" evidence="1">
    <location>
        <begin position="127"/>
        <end position="187"/>
    </location>
</feature>
<proteinExistence type="predicted"/>
<evidence type="ECO:0000313" key="2">
    <source>
        <dbReference type="EMBL" id="KAH3733924.1"/>
    </source>
</evidence>
<feature type="compositionally biased region" description="Basic and acidic residues" evidence="1">
    <location>
        <begin position="162"/>
        <end position="181"/>
    </location>
</feature>
<accession>A0A9D4CXJ5</accession>
<protein>
    <submittedName>
        <fullName evidence="2">Uncharacterized protein</fullName>
    </submittedName>
</protein>
<dbReference type="Proteomes" id="UP000828390">
    <property type="component" value="Unassembled WGS sequence"/>
</dbReference>